<dbReference type="Gene3D" id="3.40.50.1820">
    <property type="entry name" value="alpha/beta hydrolase"/>
    <property type="match status" value="1"/>
</dbReference>
<keyword evidence="2" id="KW-0378">Hydrolase</keyword>
<protein>
    <submittedName>
        <fullName evidence="2">Alpha/beta hydrolase</fullName>
    </submittedName>
</protein>
<dbReference type="PANTHER" id="PTHR43433">
    <property type="entry name" value="HYDROLASE, ALPHA/BETA FOLD FAMILY PROTEIN"/>
    <property type="match status" value="1"/>
</dbReference>
<evidence type="ECO:0000313" key="3">
    <source>
        <dbReference type="Proteomes" id="UP001501442"/>
    </source>
</evidence>
<evidence type="ECO:0000259" key="1">
    <source>
        <dbReference type="Pfam" id="PF00561"/>
    </source>
</evidence>
<dbReference type="EMBL" id="BAABHK010000002">
    <property type="protein sequence ID" value="GAA4623658.1"/>
    <property type="molecule type" value="Genomic_DNA"/>
</dbReference>
<dbReference type="InterPro" id="IPR000073">
    <property type="entry name" value="AB_hydrolase_1"/>
</dbReference>
<comment type="caution">
    <text evidence="2">The sequence shown here is derived from an EMBL/GenBank/DDBJ whole genome shotgun (WGS) entry which is preliminary data.</text>
</comment>
<feature type="domain" description="AB hydrolase-1" evidence="1">
    <location>
        <begin position="20"/>
        <end position="167"/>
    </location>
</feature>
<organism evidence="2 3">
    <name type="scientific">Actinoallomurus vinaceus</name>
    <dbReference type="NCBI Taxonomy" id="1080074"/>
    <lineage>
        <taxon>Bacteria</taxon>
        <taxon>Bacillati</taxon>
        <taxon>Actinomycetota</taxon>
        <taxon>Actinomycetes</taxon>
        <taxon>Streptosporangiales</taxon>
        <taxon>Thermomonosporaceae</taxon>
        <taxon>Actinoallomurus</taxon>
    </lineage>
</organism>
<dbReference type="Pfam" id="PF00561">
    <property type="entry name" value="Abhydrolase_1"/>
    <property type="match status" value="1"/>
</dbReference>
<keyword evidence="3" id="KW-1185">Reference proteome</keyword>
<dbReference type="PANTHER" id="PTHR43433:SF5">
    <property type="entry name" value="AB HYDROLASE-1 DOMAIN-CONTAINING PROTEIN"/>
    <property type="match status" value="1"/>
</dbReference>
<proteinExistence type="predicted"/>
<gene>
    <name evidence="2" type="ORF">GCM10023196_020710</name>
</gene>
<sequence>MDIVDVPGAKLYYDIRGSGPLLLLIPGASGDARPFTALAEHLTAHFTVVTYDRRGFSRSSLDGPQDYSRRLDTDADDARRLIEHTGHRTAIVFGTSSGALIALHLLTRHPEAVGHLVPYEPPALRLLHDGQHWIDFFHQIYDLYRSSGIAPAMTLFRERTFVASDGYAMARAMDLSNPRVRANATYWFEHELRQYPAIAFDLDTLKRHAGQVIPAAGHQSQGRPCYRATAELGALLDRKLIELPGGHVGFATHPTEFADRLREFLEHHAP</sequence>
<reference evidence="3" key="1">
    <citation type="journal article" date="2019" name="Int. J. Syst. Evol. Microbiol.">
        <title>The Global Catalogue of Microorganisms (GCM) 10K type strain sequencing project: providing services to taxonomists for standard genome sequencing and annotation.</title>
        <authorList>
            <consortium name="The Broad Institute Genomics Platform"/>
            <consortium name="The Broad Institute Genome Sequencing Center for Infectious Disease"/>
            <person name="Wu L."/>
            <person name="Ma J."/>
        </authorList>
    </citation>
    <scope>NUCLEOTIDE SEQUENCE [LARGE SCALE GENOMIC DNA]</scope>
    <source>
        <strain evidence="3">JCM 17939</strain>
    </source>
</reference>
<dbReference type="InterPro" id="IPR029058">
    <property type="entry name" value="AB_hydrolase_fold"/>
</dbReference>
<dbReference type="RefSeq" id="WP_345430449.1">
    <property type="nucleotide sequence ID" value="NZ_BAABHK010000002.1"/>
</dbReference>
<dbReference type="SUPFAM" id="SSF53474">
    <property type="entry name" value="alpha/beta-Hydrolases"/>
    <property type="match status" value="1"/>
</dbReference>
<dbReference type="GO" id="GO:0016787">
    <property type="term" value="F:hydrolase activity"/>
    <property type="evidence" value="ECO:0007669"/>
    <property type="project" value="UniProtKB-KW"/>
</dbReference>
<name>A0ABP8U4V6_9ACTN</name>
<dbReference type="InterPro" id="IPR050471">
    <property type="entry name" value="AB_hydrolase"/>
</dbReference>
<dbReference type="Proteomes" id="UP001501442">
    <property type="component" value="Unassembled WGS sequence"/>
</dbReference>
<accession>A0ABP8U4V6</accession>
<evidence type="ECO:0000313" key="2">
    <source>
        <dbReference type="EMBL" id="GAA4623658.1"/>
    </source>
</evidence>